<comment type="similarity">
    <text evidence="1">Belongs to the enoyl-CoA hydratase/isomerase family.</text>
</comment>
<proteinExistence type="inferred from homology"/>
<name>A0ABW3BZ09_SPHXN</name>
<evidence type="ECO:0000313" key="3">
    <source>
        <dbReference type="EMBL" id="MFD0847334.1"/>
    </source>
</evidence>
<keyword evidence="4" id="KW-1185">Reference proteome</keyword>
<protein>
    <submittedName>
        <fullName evidence="3">Enoyl-CoA hydratase-related protein</fullName>
    </submittedName>
</protein>
<comment type="caution">
    <text evidence="3">The sequence shown here is derived from an EMBL/GenBank/DDBJ whole genome shotgun (WGS) entry which is preliminary data.</text>
</comment>
<dbReference type="Proteomes" id="UP001597124">
    <property type="component" value="Unassembled WGS sequence"/>
</dbReference>
<evidence type="ECO:0000256" key="2">
    <source>
        <dbReference type="ARBA" id="ARBA00023239"/>
    </source>
</evidence>
<dbReference type="PANTHER" id="PTHR11941">
    <property type="entry name" value="ENOYL-COA HYDRATASE-RELATED"/>
    <property type="match status" value="1"/>
</dbReference>
<dbReference type="InterPro" id="IPR029045">
    <property type="entry name" value="ClpP/crotonase-like_dom_sf"/>
</dbReference>
<dbReference type="Pfam" id="PF00378">
    <property type="entry name" value="ECH_1"/>
    <property type="match status" value="1"/>
</dbReference>
<dbReference type="InterPro" id="IPR014748">
    <property type="entry name" value="Enoyl-CoA_hydra_C"/>
</dbReference>
<dbReference type="SUPFAM" id="SSF52096">
    <property type="entry name" value="ClpP/crotonase"/>
    <property type="match status" value="1"/>
</dbReference>
<evidence type="ECO:0000256" key="1">
    <source>
        <dbReference type="ARBA" id="ARBA00005254"/>
    </source>
</evidence>
<evidence type="ECO:0000313" key="4">
    <source>
        <dbReference type="Proteomes" id="UP001597124"/>
    </source>
</evidence>
<dbReference type="InterPro" id="IPR001753">
    <property type="entry name" value="Enoyl-CoA_hydra/iso"/>
</dbReference>
<gene>
    <name evidence="3" type="ORF">ACFQ00_03280</name>
</gene>
<dbReference type="EMBL" id="JBHTIK010000002">
    <property type="protein sequence ID" value="MFD0847334.1"/>
    <property type="molecule type" value="Genomic_DNA"/>
</dbReference>
<dbReference type="CDD" id="cd06558">
    <property type="entry name" value="crotonase-like"/>
    <property type="match status" value="1"/>
</dbReference>
<accession>A0ABW3BZ09</accession>
<dbReference type="RefSeq" id="WP_381486176.1">
    <property type="nucleotide sequence ID" value="NZ_JBHTIK010000002.1"/>
</dbReference>
<dbReference type="Gene3D" id="1.10.12.10">
    <property type="entry name" value="Lyase 2-enoyl-coa Hydratase, Chain A, domain 2"/>
    <property type="match status" value="1"/>
</dbReference>
<sequence length="264" mass="28448">MMSEPSLQVERIGGYLRLTLNRPRQRNALDAALQGALREALEQAASDPAVRAVLLRAEGAGFCAGQDLGEGFEFDGRSAEALTAPIAQGLNPLIQALADVPFPTVCAVNGVAAGAGFGLALACDYILAAEDATFMCAFSRLGLVPDSGVSFHLPRLLGERRALALAMLDEPISARQAEAWNLVWKVVPQGTLDSEAEALAETLARKATKALALTKRAMRSAFAHDLREHLMFERRLQMEAVMTEDMREGVAAFQERRKPAFKGL</sequence>
<reference evidence="4" key="1">
    <citation type="journal article" date="2019" name="Int. J. Syst. Evol. Microbiol.">
        <title>The Global Catalogue of Microorganisms (GCM) 10K type strain sequencing project: providing services to taxonomists for standard genome sequencing and annotation.</title>
        <authorList>
            <consortium name="The Broad Institute Genomics Platform"/>
            <consortium name="The Broad Institute Genome Sequencing Center for Infectious Disease"/>
            <person name="Wu L."/>
            <person name="Ma J."/>
        </authorList>
    </citation>
    <scope>NUCLEOTIDE SEQUENCE [LARGE SCALE GENOMIC DNA]</scope>
    <source>
        <strain evidence="4">CCUG 52537</strain>
    </source>
</reference>
<dbReference type="PANTHER" id="PTHR11941:SF133">
    <property type="entry name" value="1,2-EPOXYPHENYLACETYL-COA ISOMERASE"/>
    <property type="match status" value="1"/>
</dbReference>
<dbReference type="Gene3D" id="3.90.226.10">
    <property type="entry name" value="2-enoyl-CoA Hydratase, Chain A, domain 1"/>
    <property type="match status" value="1"/>
</dbReference>
<organism evidence="3 4">
    <name type="scientific">Sphingosinicella xenopeptidilytica</name>
    <dbReference type="NCBI Taxonomy" id="364098"/>
    <lineage>
        <taxon>Bacteria</taxon>
        <taxon>Pseudomonadati</taxon>
        <taxon>Pseudomonadota</taxon>
        <taxon>Alphaproteobacteria</taxon>
        <taxon>Sphingomonadales</taxon>
        <taxon>Sphingosinicellaceae</taxon>
        <taxon>Sphingosinicella</taxon>
    </lineage>
</organism>
<keyword evidence="2" id="KW-0456">Lyase</keyword>